<keyword evidence="1" id="KW-0472">Membrane</keyword>
<evidence type="ECO:0000256" key="1">
    <source>
        <dbReference type="SAM" id="Phobius"/>
    </source>
</evidence>
<keyword evidence="3" id="KW-1185">Reference proteome</keyword>
<gene>
    <name evidence="2" type="ORF">AACH00_12315</name>
</gene>
<feature type="transmembrane region" description="Helical" evidence="1">
    <location>
        <begin position="17"/>
        <end position="34"/>
    </location>
</feature>
<keyword evidence="1" id="KW-1133">Transmembrane helix</keyword>
<name>A0ABU9C5M5_9BURK</name>
<sequence>MSTTNEYRYRHRQISRFGLALSLVSGLLGIGYIARLPEPLPVWWWVDKPTALALAALFCGLGVLVFGSMTITVERDRLRWSMGWLGFPQWQRPLGQLSGVAATRSTWLEGWGIRYTARGWLYNVEGCDAVRVDDASGRSFRLGTNDPTGLLRALEAAGVKAAPRSQV</sequence>
<dbReference type="EMBL" id="JBBUTI010000007">
    <property type="protein sequence ID" value="MEK8047138.1"/>
    <property type="molecule type" value="Genomic_DNA"/>
</dbReference>
<reference evidence="2 3" key="1">
    <citation type="submission" date="2024-04" db="EMBL/GenBank/DDBJ databases">
        <title>Novel species of the genus Ideonella isolated from streams.</title>
        <authorList>
            <person name="Lu H."/>
        </authorList>
    </citation>
    <scope>NUCLEOTIDE SEQUENCE [LARGE SCALE GENOMIC DNA]</scope>
    <source>
        <strain evidence="2 3">LYT19W</strain>
    </source>
</reference>
<evidence type="ECO:0008006" key="4">
    <source>
        <dbReference type="Google" id="ProtNLM"/>
    </source>
</evidence>
<evidence type="ECO:0000313" key="3">
    <source>
        <dbReference type="Proteomes" id="UP001379945"/>
    </source>
</evidence>
<feature type="transmembrane region" description="Helical" evidence="1">
    <location>
        <begin position="54"/>
        <end position="73"/>
    </location>
</feature>
<protein>
    <recommendedName>
        <fullName evidence="4">PH (Pleckstrin Homology) domain-containing protein</fullName>
    </recommendedName>
</protein>
<organism evidence="2 3">
    <name type="scientific">Ideonella margarita</name>
    <dbReference type="NCBI Taxonomy" id="2984191"/>
    <lineage>
        <taxon>Bacteria</taxon>
        <taxon>Pseudomonadati</taxon>
        <taxon>Pseudomonadota</taxon>
        <taxon>Betaproteobacteria</taxon>
        <taxon>Burkholderiales</taxon>
        <taxon>Sphaerotilaceae</taxon>
        <taxon>Ideonella</taxon>
    </lineage>
</organism>
<comment type="caution">
    <text evidence="2">The sequence shown here is derived from an EMBL/GenBank/DDBJ whole genome shotgun (WGS) entry which is preliminary data.</text>
</comment>
<dbReference type="RefSeq" id="WP_341399433.1">
    <property type="nucleotide sequence ID" value="NZ_JBBUTI010000007.1"/>
</dbReference>
<proteinExistence type="predicted"/>
<accession>A0ABU9C5M5</accession>
<keyword evidence="1" id="KW-0812">Transmembrane</keyword>
<evidence type="ECO:0000313" key="2">
    <source>
        <dbReference type="EMBL" id="MEK8047138.1"/>
    </source>
</evidence>
<dbReference type="Proteomes" id="UP001379945">
    <property type="component" value="Unassembled WGS sequence"/>
</dbReference>